<proteinExistence type="predicted"/>
<gene>
    <name evidence="1" type="ORF">AB664_20340</name>
</gene>
<dbReference type="EMBL" id="LUAY01007867">
    <property type="protein sequence ID" value="KYB44731.1"/>
    <property type="molecule type" value="Genomic_DNA"/>
</dbReference>
<accession>A0A656Z3I8</accession>
<comment type="caution">
    <text evidence="1">The sequence shown here is derived from an EMBL/GenBank/DDBJ whole genome shotgun (WGS) entry which is preliminary data.</text>
</comment>
<reference evidence="1" key="1">
    <citation type="submission" date="2016-02" db="EMBL/GenBank/DDBJ databases">
        <title>Genomic sequences of Ochrobactrum anthropi.</title>
        <authorList>
            <person name="Chudasama K.S."/>
            <person name="Thaker V.S."/>
        </authorList>
    </citation>
    <scope>NUCLEOTIDE SEQUENCE [LARGE SCALE GENOMIC DNA]</scope>
    <source>
        <strain evidence="1">SUBG007</strain>
    </source>
</reference>
<organism evidence="1">
    <name type="scientific">Brucella anthropi</name>
    <name type="common">Ochrobactrum anthropi</name>
    <dbReference type="NCBI Taxonomy" id="529"/>
    <lineage>
        <taxon>Bacteria</taxon>
        <taxon>Pseudomonadati</taxon>
        <taxon>Pseudomonadota</taxon>
        <taxon>Alphaproteobacteria</taxon>
        <taxon>Hyphomicrobiales</taxon>
        <taxon>Brucellaceae</taxon>
        <taxon>Brucella/Ochrobactrum group</taxon>
        <taxon>Brucella</taxon>
    </lineage>
</organism>
<evidence type="ECO:0008006" key="2">
    <source>
        <dbReference type="Google" id="ProtNLM"/>
    </source>
</evidence>
<sequence length="89" mass="9701">MLVAVGEDGVKNIEDFAGYAVDDLVGWRERKDGETVNHSGILSSFDVSRVDAEQMILTARLKAGWITEEELVAVETNDESEAGEEEVAS</sequence>
<name>A0A656Z3I8_BRUAN</name>
<dbReference type="AlphaFoldDB" id="A0A656Z3I8"/>
<protein>
    <recommendedName>
        <fullName evidence="2">Transcription termination/antitermination protein NusA</fullName>
    </recommendedName>
</protein>
<evidence type="ECO:0000313" key="1">
    <source>
        <dbReference type="EMBL" id="KYB44731.1"/>
    </source>
</evidence>